<feature type="region of interest" description="Disordered" evidence="1">
    <location>
        <begin position="53"/>
        <end position="75"/>
    </location>
</feature>
<gene>
    <name evidence="2" type="ORF">ACG33_06665</name>
</gene>
<dbReference type="AlphaFoldDB" id="A0A127F8N3"/>
<feature type="compositionally biased region" description="Polar residues" evidence="1">
    <location>
        <begin position="53"/>
        <end position="65"/>
    </location>
</feature>
<dbReference type="RefSeq" id="WP_066919763.1">
    <property type="nucleotide sequence ID" value="NZ_CP011971.1"/>
</dbReference>
<evidence type="ECO:0000313" key="3">
    <source>
        <dbReference type="Proteomes" id="UP000070250"/>
    </source>
</evidence>
<dbReference type="KEGG" id="sdf:ACG33_06665"/>
<accession>A0A127F8N3</accession>
<protein>
    <submittedName>
        <fullName evidence="2">Uncharacterized protein</fullName>
    </submittedName>
</protein>
<evidence type="ECO:0000256" key="1">
    <source>
        <dbReference type="SAM" id="MobiDB-lite"/>
    </source>
</evidence>
<evidence type="ECO:0000313" key="2">
    <source>
        <dbReference type="EMBL" id="AMN46784.1"/>
    </source>
</evidence>
<sequence>MNDNDNDNDNGLAIRLFGCSAAQRFGVTAAGRPDRCLGLRQAWHEHRCKQAQRTAWVDTNKTAPASGSHPPMNVS</sequence>
<dbReference type="Proteomes" id="UP000070250">
    <property type="component" value="Chromosome"/>
</dbReference>
<organism evidence="2 3">
    <name type="scientific">Steroidobacter denitrificans</name>
    <dbReference type="NCBI Taxonomy" id="465721"/>
    <lineage>
        <taxon>Bacteria</taxon>
        <taxon>Pseudomonadati</taxon>
        <taxon>Pseudomonadota</taxon>
        <taxon>Gammaproteobacteria</taxon>
        <taxon>Steroidobacterales</taxon>
        <taxon>Steroidobacteraceae</taxon>
        <taxon>Steroidobacter</taxon>
    </lineage>
</organism>
<name>A0A127F8N3_STEDE</name>
<dbReference type="EMBL" id="CP011971">
    <property type="protein sequence ID" value="AMN46784.1"/>
    <property type="molecule type" value="Genomic_DNA"/>
</dbReference>
<keyword evidence="3" id="KW-1185">Reference proteome</keyword>
<proteinExistence type="predicted"/>
<reference evidence="2 3" key="1">
    <citation type="submission" date="2015-06" db="EMBL/GenBank/DDBJ databases">
        <title>A Comprehensive Approach to Explore the Metabolic and Phylogenetic Diversity of Bacterial Steroid Degradation in the Environment: Testosterone as an Example.</title>
        <authorList>
            <person name="Yang F.-C."/>
            <person name="Chen Y.-L."/>
            <person name="Yu C.-P."/>
            <person name="Tang S.-L."/>
            <person name="Wang P.-H."/>
            <person name="Ismail W."/>
            <person name="Wang C.-H."/>
            <person name="Yang C.-Y."/>
            <person name="Chiang Y.-R."/>
        </authorList>
    </citation>
    <scope>NUCLEOTIDE SEQUENCE [LARGE SCALE GENOMIC DNA]</scope>
    <source>
        <strain evidence="2 3">DSM 18526</strain>
    </source>
</reference>